<reference evidence="1 2" key="1">
    <citation type="submission" date="2008-08" db="EMBL/GenBank/DDBJ databases">
        <authorList>
            <person name="Madupu R."/>
            <person name="Durkin A.S."/>
            <person name="Torralba M."/>
            <person name="Methe B."/>
            <person name="Sutton G.G."/>
            <person name="Strausberg R.L."/>
            <person name="Nelson K.E."/>
        </authorList>
    </citation>
    <scope>NUCLEOTIDE SEQUENCE [LARGE SCALE GENOMIC DNA]</scope>
    <source>
        <strain evidence="1 2">RM3267</strain>
    </source>
</reference>
<accession>B9D5B3</accession>
<name>B9D5B3_CAMRE</name>
<evidence type="ECO:0000313" key="1">
    <source>
        <dbReference type="EMBL" id="EEF12829.1"/>
    </source>
</evidence>
<dbReference type="Proteomes" id="UP000003082">
    <property type="component" value="Unassembled WGS sequence"/>
</dbReference>
<comment type="caution">
    <text evidence="1">The sequence shown here is derived from an EMBL/GenBank/DDBJ whole genome shotgun (WGS) entry which is preliminary data.</text>
</comment>
<gene>
    <name evidence="1" type="ORF">CAMRE0001_2287</name>
</gene>
<evidence type="ECO:0000313" key="2">
    <source>
        <dbReference type="Proteomes" id="UP000003082"/>
    </source>
</evidence>
<dbReference type="AlphaFoldDB" id="B9D5B3"/>
<protein>
    <submittedName>
        <fullName evidence="1">Uncharacterized protein</fullName>
    </submittedName>
</protein>
<keyword evidence="2" id="KW-1185">Reference proteome</keyword>
<dbReference type="EMBL" id="ACFU01000037">
    <property type="protein sequence ID" value="EEF12829.1"/>
    <property type="molecule type" value="Genomic_DNA"/>
</dbReference>
<dbReference type="STRING" id="553218.CAMRE0001_2287"/>
<organism evidence="1 2">
    <name type="scientific">Campylobacter rectus RM3267</name>
    <dbReference type="NCBI Taxonomy" id="553218"/>
    <lineage>
        <taxon>Bacteria</taxon>
        <taxon>Pseudomonadati</taxon>
        <taxon>Campylobacterota</taxon>
        <taxon>Epsilonproteobacteria</taxon>
        <taxon>Campylobacterales</taxon>
        <taxon>Campylobacteraceae</taxon>
        <taxon>Campylobacter</taxon>
    </lineage>
</organism>
<proteinExistence type="predicted"/>
<sequence length="41" mass="4932">MTQARFKRNFRAKEILIKMHTKAARMTSKRRRHLFTKSVGV</sequence>